<reference evidence="2" key="1">
    <citation type="submission" date="2020-05" db="EMBL/GenBank/DDBJ databases">
        <authorList>
            <person name="Chiriac C."/>
            <person name="Salcher M."/>
            <person name="Ghai R."/>
            <person name="Kavagutti S V."/>
        </authorList>
    </citation>
    <scope>NUCLEOTIDE SEQUENCE</scope>
</reference>
<sequence length="55" mass="6664">MNEKDIVWHYENFADIQFMVQEKMEDKKLDPTNPNHTEQIKNLITEVVLQFKNDI</sequence>
<protein>
    <submittedName>
        <fullName evidence="2">Uncharacterized protein</fullName>
    </submittedName>
</protein>
<gene>
    <name evidence="2" type="ORF">UFOVP1247_3</name>
    <name evidence="1" type="ORF">UFOVP970_43</name>
</gene>
<accession>A0A6J5R7W3</accession>
<proteinExistence type="predicted"/>
<dbReference type="EMBL" id="LR797195">
    <property type="protein sequence ID" value="CAB4192999.1"/>
    <property type="molecule type" value="Genomic_DNA"/>
</dbReference>
<organism evidence="2">
    <name type="scientific">uncultured Caudovirales phage</name>
    <dbReference type="NCBI Taxonomy" id="2100421"/>
    <lineage>
        <taxon>Viruses</taxon>
        <taxon>Duplodnaviria</taxon>
        <taxon>Heunggongvirae</taxon>
        <taxon>Uroviricota</taxon>
        <taxon>Caudoviricetes</taxon>
        <taxon>Peduoviridae</taxon>
        <taxon>Maltschvirus</taxon>
        <taxon>Maltschvirus maltsch</taxon>
    </lineage>
</organism>
<evidence type="ECO:0000313" key="2">
    <source>
        <dbReference type="EMBL" id="CAB4192999.1"/>
    </source>
</evidence>
<dbReference type="EMBL" id="LR796916">
    <property type="protein sequence ID" value="CAB4174414.1"/>
    <property type="molecule type" value="Genomic_DNA"/>
</dbReference>
<name>A0A6J5R7W3_9CAUD</name>
<evidence type="ECO:0000313" key="1">
    <source>
        <dbReference type="EMBL" id="CAB4174414.1"/>
    </source>
</evidence>